<keyword evidence="12 17" id="KW-0472">Membrane</keyword>
<dbReference type="FunFam" id="3.30.430.20:FF:000018">
    <property type="entry name" value="Cysteine-rich receptor-like protein kinase 10"/>
    <property type="match status" value="2"/>
</dbReference>
<evidence type="ECO:0000256" key="3">
    <source>
        <dbReference type="ARBA" id="ARBA00022553"/>
    </source>
</evidence>
<protein>
    <submittedName>
        <fullName evidence="21">Uncharacterized protein</fullName>
    </submittedName>
</protein>
<evidence type="ECO:0000256" key="6">
    <source>
        <dbReference type="ARBA" id="ARBA00022729"/>
    </source>
</evidence>
<evidence type="ECO:0000256" key="7">
    <source>
        <dbReference type="ARBA" id="ARBA00022737"/>
    </source>
</evidence>
<feature type="domain" description="Protein kinase" evidence="19">
    <location>
        <begin position="1001"/>
        <end position="1306"/>
    </location>
</feature>
<dbReference type="FunFam" id="1.10.510.10:FF:000343">
    <property type="entry name" value="Cysteine-rich receptor-like protein kinase 28"/>
    <property type="match status" value="1"/>
</dbReference>
<evidence type="ECO:0000256" key="15">
    <source>
        <dbReference type="PROSITE-ProRule" id="PRU10141"/>
    </source>
</evidence>
<evidence type="ECO:0000256" key="14">
    <source>
        <dbReference type="ARBA" id="ARBA00023180"/>
    </source>
</evidence>
<evidence type="ECO:0000313" key="22">
    <source>
        <dbReference type="Proteomes" id="UP000006591"/>
    </source>
</evidence>
<keyword evidence="6 18" id="KW-0732">Signal</keyword>
<dbReference type="GO" id="GO:0005886">
    <property type="term" value="C:plasma membrane"/>
    <property type="evidence" value="ECO:0007669"/>
    <property type="project" value="TreeGrafter"/>
</dbReference>
<dbReference type="Pfam" id="PF00069">
    <property type="entry name" value="Pkinase"/>
    <property type="match status" value="1"/>
</dbReference>
<reference evidence="21" key="2">
    <citation type="submission" date="2018-04" db="EMBL/GenBank/DDBJ databases">
        <title>OnivRS2 (Oryza nivara Reference Sequence Version 2).</title>
        <authorList>
            <person name="Zhang J."/>
            <person name="Kudrna D."/>
            <person name="Lee S."/>
            <person name="Talag J."/>
            <person name="Rajasekar S."/>
            <person name="Welchert J."/>
            <person name="Hsing Y.-I."/>
            <person name="Wing R.A."/>
        </authorList>
    </citation>
    <scope>NUCLEOTIDE SEQUENCE [LARGE SCALE GENOMIC DNA]</scope>
</reference>
<feature type="domain" description="Protein kinase" evidence="19">
    <location>
        <begin position="374"/>
        <end position="658"/>
    </location>
</feature>
<dbReference type="STRING" id="4536.A0A0E0IQL0"/>
<evidence type="ECO:0000313" key="21">
    <source>
        <dbReference type="EnsemblPlants" id="ONIVA10G05340.2"/>
    </source>
</evidence>
<proteinExistence type="predicted"/>
<dbReference type="InterPro" id="IPR002902">
    <property type="entry name" value="GNK2"/>
</dbReference>
<keyword evidence="22" id="KW-1185">Reference proteome</keyword>
<keyword evidence="4" id="KW-0808">Transferase</keyword>
<feature type="domain" description="Gnk2-homologous" evidence="20">
    <location>
        <begin position="143"/>
        <end position="259"/>
    </location>
</feature>
<dbReference type="FunFam" id="3.30.200.20:FF:000727">
    <property type="entry name" value="Cysteine-rich RLK (RECEPTOR-like protein kinase) 23"/>
    <property type="match status" value="2"/>
</dbReference>
<feature type="compositionally biased region" description="Low complexity" evidence="16">
    <location>
        <begin position="278"/>
        <end position="296"/>
    </location>
</feature>
<feature type="binding site" evidence="15">
    <location>
        <position position="1029"/>
    </location>
    <ligand>
        <name>ATP</name>
        <dbReference type="ChEBI" id="CHEBI:30616"/>
    </ligand>
</feature>
<dbReference type="InterPro" id="IPR008271">
    <property type="entry name" value="Ser/Thr_kinase_AS"/>
</dbReference>
<accession>A0A0E0IQL0</accession>
<keyword evidence="2" id="KW-0723">Serine/threonine-protein kinase</keyword>
<keyword evidence="3" id="KW-0597">Phosphoprotein</keyword>
<keyword evidence="11 17" id="KW-1133">Transmembrane helix</keyword>
<dbReference type="Gene3D" id="3.30.430.20">
    <property type="entry name" value="Gnk2 domain, C-X8-C-X2-C motif"/>
    <property type="match status" value="4"/>
</dbReference>
<dbReference type="PANTHER" id="PTHR27002">
    <property type="entry name" value="RECEPTOR-LIKE SERINE/THREONINE-PROTEIN KINASE SD1-8"/>
    <property type="match status" value="1"/>
</dbReference>
<feature type="domain" description="Gnk2-homologous" evidence="20">
    <location>
        <begin position="31"/>
        <end position="136"/>
    </location>
</feature>
<keyword evidence="13" id="KW-0675">Receptor</keyword>
<sequence>MAALVVLWPTLLPLVLLANLLPLPRHGRALELMNWSCNNGSSYAANTTYHSNVRAVLTALSAITPNSTARFATASAGRGGADAVWGLALCRGDTNRAGCASCLAAVPAVAFGECRGDRDVAVFYDRCLARFSYADFTARPDNTEVLIGSPSENRVTVDAGRFDALVARLAGALADWAAYNSTRRYAAGVMASGDGFTSTTEDMVHNIYGVVQCTPDQAAAACRACLEALRVDMPKVFAGRIGGRFDAVWCNLRYETFLFYDGDPTVRLAASPLPWPSPGSSSSPLPSPSPGSSSSPLPSPSPSLPPLEGKRRNRPKNAAIVVVSVLASLVVLLSLLSFYLWRKLQAKQYTDENDIYSGSLLFDLATLRKATASFAEHNKLGHGGFGAVYKGFLPDGREIAVKRLDKTSGQGLEQLRNELLFVAKLRHNNLAKLLGVCIKGEEKLLIYEYLPNRSLDTFLFDPEKRGQLNWETRYQIIHGIARGLLYLHEDSQIKIIHRDLKASNVLLDANMNPKISDFGLARLFDGTKTASITNHVVGTLGYMAPEYAVLGHVSVKLDVYSFGILVLEIVTGRRNTDVLGEVEESNNLLSYVWDHWVKGTPLEIADASLLGDDRGLSDMELLKCVHFGLLCVQENPVDRPTMLDILVMLHDVDTNSFVAPSKPAFTFAHGGNTTSSSQDAMATRVLLSSKVILALVLASLFSLPRHGRALELMNWSCNNGSAYAANTTYDTNVHSILATLTARTPNTTTGFATATTGRGTDTEAWGLALCRGDTDRVGCASCLAAVPAVAFNECRGDMDVTVFYDRCLARFSYVDFTARPDNTEVLIGSPSADRITADAGHFDALVADLAGALADWAAYNSTLRYAAGVMTSGDGFMSTTEDMVHNIYGVVQCTPDQAAAACRACLEALRVDMPKVFAGKMGGRFNAVWCNLRYETFVFFDGDPSVKLVAPPVVPEDGKRRSSPENAAAVVGAVLDAADKDVDSGSLLFDLAIIRKATANFAEHNKLGHGGFGAVYKGFLPDVGEIAVKRLDRTSGQGLEQLRNELLLVAKLRHNNLAKLLGVCIKGDEKLLVYEFLPNRSLDTILFDPQKREQLSWETRYQIIHGTARGLLYLHEDSQIKIIHRDLKASNVLLDSNMNPKISDFGLARLFSGTKTTSITSQVVGTLGYMAPEYAVLGHLSVKVDVYSFGILVLEIVTGRRNTDVFDADEESSNLLSYVRPIDQLFYDFLKVWDHWQKGIPLEITDTLLLLSGSRGLQDMELLKCVHIGLLCVQENPADRPTMLSVLVMLQDIDTTNFAAPSKPAFTFANVRNTTSSSPSAAALSANEVSISEFHPR</sequence>
<feature type="domain" description="Gnk2-homologous" evidence="20">
    <location>
        <begin position="711"/>
        <end position="816"/>
    </location>
</feature>
<dbReference type="Pfam" id="PF01657">
    <property type="entry name" value="Stress-antifung"/>
    <property type="match status" value="4"/>
</dbReference>
<dbReference type="Pfam" id="PF07714">
    <property type="entry name" value="PK_Tyr_Ser-Thr"/>
    <property type="match status" value="1"/>
</dbReference>
<evidence type="ECO:0000256" key="11">
    <source>
        <dbReference type="ARBA" id="ARBA00022989"/>
    </source>
</evidence>
<dbReference type="eggNOG" id="ENOG502QWDY">
    <property type="taxonomic scope" value="Eukaryota"/>
</dbReference>
<evidence type="ECO:0000259" key="19">
    <source>
        <dbReference type="PROSITE" id="PS50011"/>
    </source>
</evidence>
<dbReference type="Gramene" id="ONIVA10G05340.2">
    <property type="protein sequence ID" value="ONIVA10G05340.2"/>
    <property type="gene ID" value="ONIVA10G05340"/>
</dbReference>
<dbReference type="GO" id="GO:0005524">
    <property type="term" value="F:ATP binding"/>
    <property type="evidence" value="ECO:0007669"/>
    <property type="project" value="UniProtKB-UniRule"/>
</dbReference>
<dbReference type="GO" id="GO:0004674">
    <property type="term" value="F:protein serine/threonine kinase activity"/>
    <property type="evidence" value="ECO:0007669"/>
    <property type="project" value="UniProtKB-KW"/>
</dbReference>
<dbReference type="PANTHER" id="PTHR27002:SF711">
    <property type="entry name" value="OS10G0327000 PROTEIN"/>
    <property type="match status" value="1"/>
</dbReference>
<evidence type="ECO:0000256" key="17">
    <source>
        <dbReference type="SAM" id="Phobius"/>
    </source>
</evidence>
<keyword evidence="7" id="KW-0677">Repeat</keyword>
<feature type="signal peptide" evidence="18">
    <location>
        <begin position="1"/>
        <end position="29"/>
    </location>
</feature>
<evidence type="ECO:0000256" key="18">
    <source>
        <dbReference type="SAM" id="SignalP"/>
    </source>
</evidence>
<evidence type="ECO:0000256" key="13">
    <source>
        <dbReference type="ARBA" id="ARBA00023170"/>
    </source>
</evidence>
<comment type="subcellular location">
    <subcellularLocation>
        <location evidence="1">Membrane</location>
        <topology evidence="1">Single-pass membrane protein</topology>
    </subcellularLocation>
</comment>
<evidence type="ECO:0000256" key="2">
    <source>
        <dbReference type="ARBA" id="ARBA00022527"/>
    </source>
</evidence>
<dbReference type="CDD" id="cd14066">
    <property type="entry name" value="STKc_IRAK"/>
    <property type="match status" value="2"/>
</dbReference>
<evidence type="ECO:0000256" key="8">
    <source>
        <dbReference type="ARBA" id="ARBA00022741"/>
    </source>
</evidence>
<dbReference type="InterPro" id="IPR017441">
    <property type="entry name" value="Protein_kinase_ATP_BS"/>
</dbReference>
<dbReference type="PROSITE" id="PS00107">
    <property type="entry name" value="PROTEIN_KINASE_ATP"/>
    <property type="match status" value="2"/>
</dbReference>
<evidence type="ECO:0000256" key="12">
    <source>
        <dbReference type="ARBA" id="ARBA00023136"/>
    </source>
</evidence>
<dbReference type="InterPro" id="IPR011009">
    <property type="entry name" value="Kinase-like_dom_sf"/>
</dbReference>
<dbReference type="FunFam" id="1.10.510.10:FF:001702">
    <property type="entry name" value="Os11g0549300 protein"/>
    <property type="match status" value="1"/>
</dbReference>
<feature type="domain" description="Gnk2-homologous" evidence="20">
    <location>
        <begin position="823"/>
        <end position="939"/>
    </location>
</feature>
<dbReference type="EnsemblPlants" id="ONIVA10G05340.2">
    <property type="protein sequence ID" value="ONIVA10G05340.2"/>
    <property type="gene ID" value="ONIVA10G05340"/>
</dbReference>
<keyword evidence="14" id="KW-0325">Glycoprotein</keyword>
<dbReference type="InterPro" id="IPR001245">
    <property type="entry name" value="Ser-Thr/Tyr_kinase_cat_dom"/>
</dbReference>
<reference evidence="21" key="1">
    <citation type="submission" date="2015-04" db="UniProtKB">
        <authorList>
            <consortium name="EnsemblPlants"/>
        </authorList>
    </citation>
    <scope>IDENTIFICATION</scope>
    <source>
        <strain evidence="21">SL10</strain>
    </source>
</reference>
<dbReference type="PROSITE" id="PS51473">
    <property type="entry name" value="GNK2"/>
    <property type="match status" value="4"/>
</dbReference>
<name>A0A0E0IQL0_ORYNI</name>
<evidence type="ECO:0000256" key="5">
    <source>
        <dbReference type="ARBA" id="ARBA00022692"/>
    </source>
</evidence>
<feature type="region of interest" description="Disordered" evidence="16">
    <location>
        <begin position="277"/>
        <end position="311"/>
    </location>
</feature>
<dbReference type="CDD" id="cd23509">
    <property type="entry name" value="Gnk2-like"/>
    <property type="match status" value="4"/>
</dbReference>
<evidence type="ECO:0000256" key="10">
    <source>
        <dbReference type="ARBA" id="ARBA00022840"/>
    </source>
</evidence>
<evidence type="ECO:0000256" key="16">
    <source>
        <dbReference type="SAM" id="MobiDB-lite"/>
    </source>
</evidence>
<dbReference type="PROSITE" id="PS00108">
    <property type="entry name" value="PROTEIN_KINASE_ST"/>
    <property type="match status" value="2"/>
</dbReference>
<evidence type="ECO:0000256" key="1">
    <source>
        <dbReference type="ARBA" id="ARBA00004167"/>
    </source>
</evidence>
<feature type="transmembrane region" description="Helical" evidence="17">
    <location>
        <begin position="318"/>
        <end position="341"/>
    </location>
</feature>
<dbReference type="OMA" id="WRKAQSK"/>
<evidence type="ECO:0000256" key="9">
    <source>
        <dbReference type="ARBA" id="ARBA00022777"/>
    </source>
</evidence>
<keyword evidence="9" id="KW-0418">Kinase</keyword>
<dbReference type="SUPFAM" id="SSF56112">
    <property type="entry name" value="Protein kinase-like (PK-like)"/>
    <property type="match status" value="2"/>
</dbReference>
<dbReference type="SMART" id="SM00220">
    <property type="entry name" value="S_TKc"/>
    <property type="match status" value="2"/>
</dbReference>
<keyword evidence="10 15" id="KW-0067">ATP-binding</keyword>
<keyword evidence="5 17" id="KW-0812">Transmembrane</keyword>
<feature type="binding site" evidence="15">
    <location>
        <position position="402"/>
    </location>
    <ligand>
        <name>ATP</name>
        <dbReference type="ChEBI" id="CHEBI:30616"/>
    </ligand>
</feature>
<dbReference type="Gene3D" id="3.30.200.20">
    <property type="entry name" value="Phosphorylase Kinase, domain 1"/>
    <property type="match status" value="2"/>
</dbReference>
<evidence type="ECO:0000259" key="20">
    <source>
        <dbReference type="PROSITE" id="PS51473"/>
    </source>
</evidence>
<keyword evidence="8 15" id="KW-0547">Nucleotide-binding</keyword>
<dbReference type="PROSITE" id="PS50011">
    <property type="entry name" value="PROTEIN_KINASE_DOM"/>
    <property type="match status" value="2"/>
</dbReference>
<evidence type="ECO:0000256" key="4">
    <source>
        <dbReference type="ARBA" id="ARBA00022679"/>
    </source>
</evidence>
<feature type="chain" id="PRO_5002363232" evidence="18">
    <location>
        <begin position="30"/>
        <end position="1337"/>
    </location>
</feature>
<dbReference type="Gene3D" id="1.10.510.10">
    <property type="entry name" value="Transferase(Phosphotransferase) domain 1"/>
    <property type="match status" value="2"/>
</dbReference>
<dbReference type="InterPro" id="IPR000719">
    <property type="entry name" value="Prot_kinase_dom"/>
</dbReference>
<dbReference type="Proteomes" id="UP000006591">
    <property type="component" value="Chromosome 10"/>
</dbReference>
<organism evidence="21">
    <name type="scientific">Oryza nivara</name>
    <name type="common">Indian wild rice</name>
    <name type="synonym">Oryza sativa f. spontanea</name>
    <dbReference type="NCBI Taxonomy" id="4536"/>
    <lineage>
        <taxon>Eukaryota</taxon>
        <taxon>Viridiplantae</taxon>
        <taxon>Streptophyta</taxon>
        <taxon>Embryophyta</taxon>
        <taxon>Tracheophyta</taxon>
        <taxon>Spermatophyta</taxon>
        <taxon>Magnoliopsida</taxon>
        <taxon>Liliopsida</taxon>
        <taxon>Poales</taxon>
        <taxon>Poaceae</taxon>
        <taxon>BOP clade</taxon>
        <taxon>Oryzoideae</taxon>
        <taxon>Oryzeae</taxon>
        <taxon>Oryzinae</taxon>
        <taxon>Oryza</taxon>
    </lineage>
</organism>
<dbReference type="InterPro" id="IPR038408">
    <property type="entry name" value="GNK2_sf"/>
</dbReference>